<dbReference type="SMART" id="SM00635">
    <property type="entry name" value="BID_2"/>
    <property type="match status" value="3"/>
</dbReference>
<feature type="signal peptide" evidence="11">
    <location>
        <begin position="1"/>
        <end position="20"/>
    </location>
</feature>
<evidence type="ECO:0000256" key="11">
    <source>
        <dbReference type="SAM" id="SignalP"/>
    </source>
</evidence>
<feature type="compositionally biased region" description="Low complexity" evidence="9">
    <location>
        <begin position="1884"/>
        <end position="1893"/>
    </location>
</feature>
<feature type="domain" description="BIG2" evidence="12">
    <location>
        <begin position="1553"/>
        <end position="1626"/>
    </location>
</feature>
<evidence type="ECO:0000313" key="13">
    <source>
        <dbReference type="EMBL" id="KAI3931016.1"/>
    </source>
</evidence>
<dbReference type="GO" id="GO:0031965">
    <property type="term" value="C:nuclear membrane"/>
    <property type="evidence" value="ECO:0007669"/>
    <property type="project" value="UniProtKB-SubCell"/>
</dbReference>
<gene>
    <name evidence="13" type="ORF">MKW98_030255</name>
</gene>
<evidence type="ECO:0000259" key="12">
    <source>
        <dbReference type="SMART" id="SM00635"/>
    </source>
</evidence>
<dbReference type="Proteomes" id="UP001202328">
    <property type="component" value="Unassembled WGS sequence"/>
</dbReference>
<reference evidence="13" key="1">
    <citation type="submission" date="2022-04" db="EMBL/GenBank/DDBJ databases">
        <title>A functionally conserved STORR gene fusion in Papaver species that diverged 16.8 million years ago.</title>
        <authorList>
            <person name="Catania T."/>
        </authorList>
    </citation>
    <scope>NUCLEOTIDE SEQUENCE</scope>
    <source>
        <strain evidence="13">S-188037</strain>
    </source>
</reference>
<dbReference type="InterPro" id="IPR008964">
    <property type="entry name" value="Invasin/intimin_cell_adhesion"/>
</dbReference>
<evidence type="ECO:0000256" key="7">
    <source>
        <dbReference type="ARBA" id="ARBA00023180"/>
    </source>
</evidence>
<dbReference type="Gene3D" id="2.60.40.1080">
    <property type="match status" value="1"/>
</dbReference>
<dbReference type="InterPro" id="IPR056232">
    <property type="entry name" value="Ig_GP210_15th"/>
</dbReference>
<dbReference type="Pfam" id="PF22969">
    <property type="entry name" value="Ig_NUP210_2nd"/>
    <property type="match status" value="1"/>
</dbReference>
<comment type="similarity">
    <text evidence="2">Belongs to the NUP210 family.</text>
</comment>
<dbReference type="Pfam" id="PF22967">
    <property type="entry name" value="Ig_NUP210_1st"/>
    <property type="match status" value="1"/>
</dbReference>
<proteinExistence type="inferred from homology"/>
<evidence type="ECO:0000256" key="4">
    <source>
        <dbReference type="ARBA" id="ARBA00022729"/>
    </source>
</evidence>
<dbReference type="InterPro" id="IPR055096">
    <property type="entry name" value="Ig_NUP210_1st"/>
</dbReference>
<evidence type="ECO:0000256" key="1">
    <source>
        <dbReference type="ARBA" id="ARBA00004590"/>
    </source>
</evidence>
<evidence type="ECO:0000256" key="2">
    <source>
        <dbReference type="ARBA" id="ARBA00007313"/>
    </source>
</evidence>
<keyword evidence="4 11" id="KW-0732">Signal</keyword>
<keyword evidence="3 10" id="KW-0812">Transmembrane</keyword>
<dbReference type="Pfam" id="PF24425">
    <property type="entry name" value="Ig_GP210_15th"/>
    <property type="match status" value="1"/>
</dbReference>
<organism evidence="13 14">
    <name type="scientific">Papaver atlanticum</name>
    <dbReference type="NCBI Taxonomy" id="357466"/>
    <lineage>
        <taxon>Eukaryota</taxon>
        <taxon>Viridiplantae</taxon>
        <taxon>Streptophyta</taxon>
        <taxon>Embryophyta</taxon>
        <taxon>Tracheophyta</taxon>
        <taxon>Spermatophyta</taxon>
        <taxon>Magnoliopsida</taxon>
        <taxon>Ranunculales</taxon>
        <taxon>Papaveraceae</taxon>
        <taxon>Papaveroideae</taxon>
        <taxon>Papaver</taxon>
    </lineage>
</organism>
<dbReference type="InterPro" id="IPR045197">
    <property type="entry name" value="NUP210-like"/>
</dbReference>
<keyword evidence="14" id="KW-1185">Reference proteome</keyword>
<dbReference type="InterPro" id="IPR056233">
    <property type="entry name" value="Ig_GP210_16th"/>
</dbReference>
<keyword evidence="8" id="KW-0539">Nucleus</keyword>
<keyword evidence="6 10" id="KW-0472">Membrane</keyword>
<sequence>MSPSGIILLVLLATLRASESVTGPHIADVNLLLPPRMTHPVEYRLQGTDGCFSWSWDHHDILSLEPEYNTSTTRCSTSVRVKSIAPYSGRKETAIYATDLRTGINIRCKVFIDKIYRIQIFHNSIKLDLDGLATLCVRAFDDEENVFSSLVGLQFSWGLRPEANETVHHLVHVPLKESPLSDCGGFCGDLDTQITLEDSGVHSDLFAVKGTEIGHEIVSVNLIEPQFENMADKIVLTVAEAMSIDPPSPVVVVIGASVHYHLKVIRQNRPKGIELPSANHRWSVVNASVARVDDMMGIAHAINLGTTTINVEDTRVVGHVQMSSLHVVIPDNLCLYKLPVTSSGDPIEGMEAVPSTVRWYVVVGRQYAIHMKVFSHRSGGQEIYITERDDVKLQYSNSVHWTSFVVPESIAVKHGWHNSRILKATSQGLGRLTANLTYHTGHTETTEVLQVVHEVMVCERVKFKMWKKDDSSTTIHLPWAPGIYEEMELSATGGCVETTNGYNWYSSDASTVSVSASGVIQAKKPGQVTVKVVSVHDSTNYDEVAIKVSVPSSMVMLRSFAVESVVGTYLQAAVTMRAPYGSYFDRCDSFSSFIRWTVGSQSFEIVNTTGKASAFKLSNIDGYQSLYSPPCAWTYVYASGVGRAILHATLSKELESFDHPSDGPVVLKASSMISAHHPLVVQQAGNGNQFGGYWAELLTTETGFHLKDLNQLYLVPGTELNVMLIGGPEQWDQGVEYVENVKNINGEQLSPKGGILVDRAFSNGGLYRISCLTMGIHQLVFSRGNLIGDDHPLPTIEKVELSVTCSVPSSISVIANEPVNTAELISSAAQDDRTPDRIRATPITVANGCTIRVAAVGLHSSGKAFANSSSLGLNWEMSSCDGLALWDAITVERYRTTSSWERFLVLQNSSGLCIVRATVIGFSDTMSDHLRGRASLLLEEKSKNLLTDAIRLQLVSSLRVVPESILLLFNPEAKATLLITGGTCSLHAVVNDTRVAEVIQPPNLECSQLMVDPRGLGTALITVDDVGLAPHLTASARVRVADVDWIKIIAKEEIFLLVGSAQSFNILAGLHDGTVFDSSQYVYMSIHVHFEDPILELLSMNASNSGESYIYGPGFAIQANSIGVTTIYVSARQRSGHEVYSDPLRVEVYAPPRIHPNHIFLAPGASYMLTVKGGPSIGVYVGYTLDDETIADVQKTSGRIRAISPGNSSIHANFFGKGSSFICQAYGSIEVGIPSSMMLSPQSEQLNVGREMPIFPSFTEGNLFSFYELCKDYKWSIEDEQVLSYRSAEHSHKTLVSGALDTMYPSYSDRKDLGFINVVYGRSSGKTNVAVSFSCDFTSESFSLSKMYTASASLWVVSYPPLSLGVPITWILPPFYTTSNLLPESYNQGDSQGRKGTVIYTLMRSCGGKNEEIHKDAISIEGARIKTSDSGNLGCIQAKDRSTGRAEIASCVRVAEVAQVRVTSKEFAFYVADLAVGAELDLLIHYHDALGNPFHESYDAVQIDADTNYPEVVSINSTRDSFGNIRLKAMRHGRALLRISMSNNQQKLDYFMVSVGAHLFPQNPVLYVGRYINFSVGGSDNVVPGRWLSANDNVVSIDMLSGEALARGEGTTQVIFEGSNLKLQTAVTVQKVDVVLVDSPEETLTNIPFPTKGYYFSIRFSDPSGQNFESFSSSKGVNYDCRVDPPHIGYAKPWRDLDLGVTYCLFFPYSPEHLARSIPKSKTMRPDISLSITASMKELGHVSGSSTALFIGGFSVLEMDKDLLQLNLTPVSNKSMITIVGNTDVDIYWQKRDLMSVTPIIVYEYGMGGQAEYEVKALRATRFKDKIIITLPATGQRVEVDVSFEPGETRLSSRSNFALWASIFGVVTLFTSLLIYKKFLNQPATSRPTSAAPPATPIRHTITPDRNRSVLQQSPRTPEVFVEYVRDTIDKTPYYKHDAVRRRNPQNTF</sequence>
<feature type="region of interest" description="Disordered" evidence="9">
    <location>
        <begin position="1884"/>
        <end position="1914"/>
    </location>
</feature>
<dbReference type="EMBL" id="JAJJMB010007312">
    <property type="protein sequence ID" value="KAI3931016.1"/>
    <property type="molecule type" value="Genomic_DNA"/>
</dbReference>
<dbReference type="SUPFAM" id="SSF49373">
    <property type="entry name" value="Invasin/intimin cell-adhesion fragments"/>
    <property type="match status" value="1"/>
</dbReference>
<comment type="caution">
    <text evidence="13">The sequence shown here is derived from an EMBL/GenBank/DDBJ whole genome shotgun (WGS) entry which is preliminary data.</text>
</comment>
<dbReference type="PANTHER" id="PTHR23019:SF0">
    <property type="entry name" value="NUCLEAR PORE MEMBRANE GLYCOPROTEIN 210"/>
    <property type="match status" value="1"/>
</dbReference>
<evidence type="ECO:0000256" key="5">
    <source>
        <dbReference type="ARBA" id="ARBA00022989"/>
    </source>
</evidence>
<keyword evidence="5 10" id="KW-1133">Transmembrane helix</keyword>
<dbReference type="InterPro" id="IPR003343">
    <property type="entry name" value="Big_2"/>
</dbReference>
<feature type="chain" id="PRO_5042023566" description="BIG2 domain-containing protein" evidence="11">
    <location>
        <begin position="21"/>
        <end position="1949"/>
    </location>
</feature>
<feature type="transmembrane region" description="Helical" evidence="10">
    <location>
        <begin position="1857"/>
        <end position="1876"/>
    </location>
</feature>
<dbReference type="InterPro" id="IPR055099">
    <property type="entry name" value="Ig_NUP210_7th"/>
</dbReference>
<dbReference type="Pfam" id="PF24427">
    <property type="entry name" value="Ig_GP210_16th"/>
    <property type="match status" value="1"/>
</dbReference>
<dbReference type="PANTHER" id="PTHR23019">
    <property type="entry name" value="NUCLEAR PORE MEMBRANE GLYCOPROTEIN GP210-RELATED"/>
    <property type="match status" value="1"/>
</dbReference>
<name>A0AAD4T0Z4_9MAGN</name>
<accession>A0AAD4T0Z4</accession>
<keyword evidence="7" id="KW-0325">Glycoprotein</keyword>
<evidence type="ECO:0000313" key="14">
    <source>
        <dbReference type="Proteomes" id="UP001202328"/>
    </source>
</evidence>
<protein>
    <recommendedName>
        <fullName evidence="12">BIG2 domain-containing protein</fullName>
    </recommendedName>
</protein>
<evidence type="ECO:0000256" key="10">
    <source>
        <dbReference type="SAM" id="Phobius"/>
    </source>
</evidence>
<dbReference type="Pfam" id="PF26182">
    <property type="entry name" value="Ig_NUP210_5th"/>
    <property type="match status" value="1"/>
</dbReference>
<dbReference type="InterPro" id="IPR055097">
    <property type="entry name" value="Ig_NUP210_2nd"/>
</dbReference>
<feature type="domain" description="BIG2" evidence="12">
    <location>
        <begin position="1148"/>
        <end position="1224"/>
    </location>
</feature>
<evidence type="ECO:0000256" key="8">
    <source>
        <dbReference type="ARBA" id="ARBA00023242"/>
    </source>
</evidence>
<feature type="domain" description="BIG2" evidence="12">
    <location>
        <begin position="469"/>
        <end position="543"/>
    </location>
</feature>
<evidence type="ECO:0000256" key="9">
    <source>
        <dbReference type="SAM" id="MobiDB-lite"/>
    </source>
</evidence>
<evidence type="ECO:0000256" key="3">
    <source>
        <dbReference type="ARBA" id="ARBA00022692"/>
    </source>
</evidence>
<dbReference type="Pfam" id="PF22962">
    <property type="entry name" value="Ig_NUP210_7th"/>
    <property type="match status" value="1"/>
</dbReference>
<comment type="subcellular location">
    <subcellularLocation>
        <location evidence="1">Nucleus membrane</location>
        <topology evidence="1">Single-pass membrane protein</topology>
    </subcellularLocation>
</comment>
<evidence type="ECO:0000256" key="6">
    <source>
        <dbReference type="ARBA" id="ARBA00023136"/>
    </source>
</evidence>